<dbReference type="RefSeq" id="WP_188257600.1">
    <property type="nucleotide sequence ID" value="NZ_JABVCF010000018.1"/>
</dbReference>
<accession>A0A942E6I5</accession>
<keyword evidence="1 2" id="KW-0732">Signal</keyword>
<dbReference type="Pfam" id="PF03480">
    <property type="entry name" value="DctP"/>
    <property type="match status" value="1"/>
</dbReference>
<organism evidence="3 4">
    <name type="scientific">Pseudaminobacter soli</name>
    <name type="common">ex Zhang et al. 2022</name>
    <dbReference type="NCBI Taxonomy" id="2831468"/>
    <lineage>
        <taxon>Bacteria</taxon>
        <taxon>Pseudomonadati</taxon>
        <taxon>Pseudomonadota</taxon>
        <taxon>Alphaproteobacteria</taxon>
        <taxon>Hyphomicrobiales</taxon>
        <taxon>Phyllobacteriaceae</taxon>
        <taxon>Pseudaminobacter</taxon>
    </lineage>
</organism>
<dbReference type="CDD" id="cd13665">
    <property type="entry name" value="PBP2_TRAP_Dctp3_4"/>
    <property type="match status" value="1"/>
</dbReference>
<dbReference type="EMBL" id="JAGWCR010000018">
    <property type="protein sequence ID" value="MBS3652043.1"/>
    <property type="molecule type" value="Genomic_DNA"/>
</dbReference>
<dbReference type="NCBIfam" id="NF037995">
    <property type="entry name" value="TRAP_S1"/>
    <property type="match status" value="1"/>
</dbReference>
<evidence type="ECO:0000313" key="3">
    <source>
        <dbReference type="EMBL" id="MBS3652043.1"/>
    </source>
</evidence>
<protein>
    <submittedName>
        <fullName evidence="3">TRAP transporter substrate-binding protein</fullName>
    </submittedName>
</protein>
<dbReference type="SUPFAM" id="SSF53850">
    <property type="entry name" value="Periplasmic binding protein-like II"/>
    <property type="match status" value="1"/>
</dbReference>
<dbReference type="Proteomes" id="UP000680348">
    <property type="component" value="Unassembled WGS sequence"/>
</dbReference>
<dbReference type="InterPro" id="IPR038404">
    <property type="entry name" value="TRAP_DctP_sf"/>
</dbReference>
<feature type="signal peptide" evidence="2">
    <location>
        <begin position="1"/>
        <end position="25"/>
    </location>
</feature>
<dbReference type="Gene3D" id="3.40.190.170">
    <property type="entry name" value="Bacterial extracellular solute-binding protein, family 7"/>
    <property type="match status" value="1"/>
</dbReference>
<sequence>MFLSRLAAAAALAIGLSMSSTAVFAEAVTIRYSNWLPPNFFLWDKALKPWIDEIERVTEGRVKVEVLPKVVGTTASQFDVVRDGLADMAFMVSSYTPGRFVLTEFGELPLLSSDASTIAPAFDRLYRKHLERYDEFKGVKILSICTISPSQLFTARKQIKTIHDIKGLKLRSPTSGTTAFLENLGGVAINKPSTEAFEMLATGTIDGQMTQANTVVGFGQTDLTRFALLLPGGASNAVNMVAINPDKWAEIAPADQEAIMAISAEKLAATVGAAYSKAEDAANARLKEAGYVVEEASPEMVAELREKLKPIEQAWIERAKAKGLANPEEILAEYRAAISAGKSD</sequence>
<keyword evidence="4" id="KW-1185">Reference proteome</keyword>
<dbReference type="PANTHER" id="PTHR33376">
    <property type="match status" value="1"/>
</dbReference>
<comment type="caution">
    <text evidence="3">The sequence shown here is derived from an EMBL/GenBank/DDBJ whole genome shotgun (WGS) entry which is preliminary data.</text>
</comment>
<evidence type="ECO:0000313" key="4">
    <source>
        <dbReference type="Proteomes" id="UP000680348"/>
    </source>
</evidence>
<feature type="chain" id="PRO_5037368232" evidence="2">
    <location>
        <begin position="26"/>
        <end position="344"/>
    </location>
</feature>
<dbReference type="InterPro" id="IPR018389">
    <property type="entry name" value="DctP_fam"/>
</dbReference>
<proteinExistence type="predicted"/>
<evidence type="ECO:0000256" key="2">
    <source>
        <dbReference type="SAM" id="SignalP"/>
    </source>
</evidence>
<dbReference type="PANTHER" id="PTHR33376:SF15">
    <property type="entry name" value="BLL6794 PROTEIN"/>
    <property type="match status" value="1"/>
</dbReference>
<gene>
    <name evidence="3" type="ORF">KEU06_25895</name>
</gene>
<reference evidence="3" key="1">
    <citation type="submission" date="2021-04" db="EMBL/GenBank/DDBJ databases">
        <title>Pseudaminobacter soli sp. nov., isolated from paddy soil contaminated by heavy metals.</title>
        <authorList>
            <person name="Zhang K."/>
        </authorList>
    </citation>
    <scope>NUCLEOTIDE SEQUENCE</scope>
    <source>
        <strain evidence="3">19-2017</strain>
    </source>
</reference>
<dbReference type="GO" id="GO:0055085">
    <property type="term" value="P:transmembrane transport"/>
    <property type="evidence" value="ECO:0007669"/>
    <property type="project" value="InterPro"/>
</dbReference>
<dbReference type="AlphaFoldDB" id="A0A942E6I5"/>
<name>A0A942E6I5_9HYPH</name>
<evidence type="ECO:0000256" key="1">
    <source>
        <dbReference type="ARBA" id="ARBA00022729"/>
    </source>
</evidence>